<dbReference type="Proteomes" id="UP000244803">
    <property type="component" value="Chromosome 2"/>
</dbReference>
<name>A0A976M8K8_THEOR</name>
<proteinExistence type="predicted"/>
<dbReference type="AlphaFoldDB" id="A0A976M8K8"/>
<evidence type="ECO:0000313" key="3">
    <source>
        <dbReference type="Proteomes" id="UP000244803"/>
    </source>
</evidence>
<organism evidence="2 3">
    <name type="scientific">Theileria orientalis</name>
    <dbReference type="NCBI Taxonomy" id="68886"/>
    <lineage>
        <taxon>Eukaryota</taxon>
        <taxon>Sar</taxon>
        <taxon>Alveolata</taxon>
        <taxon>Apicomplexa</taxon>
        <taxon>Aconoidasida</taxon>
        <taxon>Piroplasmida</taxon>
        <taxon>Theileriidae</taxon>
        <taxon>Theileria</taxon>
    </lineage>
</organism>
<sequence>MSPSAYIEAYKSIRKALTSSVNNATKFCNTVSNLSTDKSKRLIINSADSIFDGIKLQETVGEKHDKHKFYFATSLAKIPKAVFLPRCVQDDSISCNLPTVLETTLNEIGDLDKYHSKFNLFLIQLRDTVNYLSDNQLQDNYGPLRPFLVDYLKKYQESLIACEDIKKQKKLYYCLTLMDVLKCFSIDSQDLTHTVKLMLKDSPELVKAVPFQTFRYISRLNLDSEAEHLFNERMRSIAYDNLSSLIKHLGVVFNKFDNKADLEAYLCAVIHKMKIENCSKEDLIKLLRSLKILGTRHRDEDLANLTSSLLELIYPKVSKCFLSSPLEVYKVLMTSTESPLSDDTPEFITMDAADETPQEPVTPEQVSELEATTSTIESPESPEDPVTGSKKSVATSLEHGVDKDDIVLIFESYMRINTKSTFIKNCHEALVNYVLDNKAAFSTTQLIRIVYSLGSSTSSLSKVLVKNEYVYMSEVANRLLNHLLSQLSTLEFNDLCLVLYPYSLSDYFRLYHILANYSVDHTKLPLTNEYDEVRDKVMGIVKRRIIQNLDSNNINNGIYTKHVADSLLFKDYDFNEYFETDIKGIIHSLTKNQMLEIVTTNNENSNLNNEALNLMLNKLSYNLDNINKLEVLNNLAEKNNLAKMSPNLSNKLFSTLVYKLINTKTGYTQLLQSIQHMPKESDLLMVNIIMQYLNRYMIHLSIYDVELLLQCANKFDVFHPNILPLLNYSYDLNISNTQNQVIINMLTCLKNLKIRHEPLIKKFTDKLLNSFKNSGNYFIPDLISVTEALSSLCIPYNDLYIYLMNYLSVNGGTDSENMTKGRDYKEKVNGFSSLNLKDKISLLYSIANFGIVDHNLKNLYLSVINEMYEGEPSECDNGKESDDSLELTKGGKLKDSETLLKLYEAHIDLVLNNIYGDEADTISKKLKYPSSLWFTRQELKSQNFKKSNLYITAKDALNTLNVKFDSVVTEIYFCHFLMKDGDKSTVIYVVPSEDVLRFWTTNLETKSLDSCPTLSIGNSQKIIRNLKLLGYQVVELHQSKWDSLQSDRVEYLRQLLSSS</sequence>
<protein>
    <recommendedName>
        <fullName evidence="4">RAP domain-containing protein</fullName>
    </recommendedName>
</protein>
<evidence type="ECO:0000313" key="2">
    <source>
        <dbReference type="EMBL" id="UKJ90526.1"/>
    </source>
</evidence>
<gene>
    <name evidence="2" type="ORF">MACJ_001460</name>
</gene>
<accession>A0A976M8K8</accession>
<evidence type="ECO:0008006" key="4">
    <source>
        <dbReference type="Google" id="ProtNLM"/>
    </source>
</evidence>
<dbReference type="EMBL" id="CP056068">
    <property type="protein sequence ID" value="UKJ90526.1"/>
    <property type="molecule type" value="Genomic_DNA"/>
</dbReference>
<evidence type="ECO:0000256" key="1">
    <source>
        <dbReference type="SAM" id="MobiDB-lite"/>
    </source>
</evidence>
<feature type="region of interest" description="Disordered" evidence="1">
    <location>
        <begin position="354"/>
        <end position="394"/>
    </location>
</feature>
<dbReference type="OrthoDB" id="363744at2759"/>
<reference evidence="2" key="1">
    <citation type="submission" date="2022-07" db="EMBL/GenBank/DDBJ databases">
        <title>Evaluation of T. orientalis genome assembly methods using nanopore sequencing and analysis of variation between genomes.</title>
        <authorList>
            <person name="Yam J."/>
            <person name="Micallef M.L."/>
            <person name="Liu M."/>
            <person name="Djordjevic S.P."/>
            <person name="Bogema D.R."/>
            <person name="Jenkins C."/>
        </authorList>
    </citation>
    <scope>NUCLEOTIDE SEQUENCE</scope>
    <source>
        <strain evidence="2">Fish Creek</strain>
    </source>
</reference>